<accession>A0A564YK09</accession>
<name>A0A564YK09_HYMDI</name>
<gene>
    <name evidence="1" type="ORF">WMSIL1_LOCUS7153</name>
</gene>
<dbReference type="AlphaFoldDB" id="A0A564YK09"/>
<dbReference type="InterPro" id="IPR015915">
    <property type="entry name" value="Kelch-typ_b-propeller"/>
</dbReference>
<dbReference type="SUPFAM" id="SSF117281">
    <property type="entry name" value="Kelch motif"/>
    <property type="match status" value="1"/>
</dbReference>
<evidence type="ECO:0000313" key="2">
    <source>
        <dbReference type="Proteomes" id="UP000321570"/>
    </source>
</evidence>
<sequence length="114" mass="12750">MNEEHGGDLLAAYLQGRVYVVGYGEYLDTMEMLDVAADGQWTSLTSNDCSLSQPLRVGSMTGIDNQLFIADYYSPSVYSIELEIDPESQNPKLGAMREIWKDCSFLLLTTIQLK</sequence>
<reference evidence="1 2" key="1">
    <citation type="submission" date="2019-07" db="EMBL/GenBank/DDBJ databases">
        <authorList>
            <person name="Jastrzebski P J."/>
            <person name="Paukszto L."/>
            <person name="Jastrzebski P J."/>
        </authorList>
    </citation>
    <scope>NUCLEOTIDE SEQUENCE [LARGE SCALE GENOMIC DNA]</scope>
    <source>
        <strain evidence="1 2">WMS-il1</strain>
    </source>
</reference>
<protein>
    <submittedName>
        <fullName evidence="1">Uncharacterized protein</fullName>
    </submittedName>
</protein>
<evidence type="ECO:0000313" key="1">
    <source>
        <dbReference type="EMBL" id="VUZ47605.1"/>
    </source>
</evidence>
<proteinExistence type="predicted"/>
<dbReference type="EMBL" id="CABIJS010000250">
    <property type="protein sequence ID" value="VUZ47605.1"/>
    <property type="molecule type" value="Genomic_DNA"/>
</dbReference>
<organism evidence="1 2">
    <name type="scientific">Hymenolepis diminuta</name>
    <name type="common">Rat tapeworm</name>
    <dbReference type="NCBI Taxonomy" id="6216"/>
    <lineage>
        <taxon>Eukaryota</taxon>
        <taxon>Metazoa</taxon>
        <taxon>Spiralia</taxon>
        <taxon>Lophotrochozoa</taxon>
        <taxon>Platyhelminthes</taxon>
        <taxon>Cestoda</taxon>
        <taxon>Eucestoda</taxon>
        <taxon>Cyclophyllidea</taxon>
        <taxon>Hymenolepididae</taxon>
        <taxon>Hymenolepis</taxon>
    </lineage>
</organism>
<keyword evidence="2" id="KW-1185">Reference proteome</keyword>
<dbReference type="Proteomes" id="UP000321570">
    <property type="component" value="Unassembled WGS sequence"/>
</dbReference>
<dbReference type="Gene3D" id="2.120.10.80">
    <property type="entry name" value="Kelch-type beta propeller"/>
    <property type="match status" value="1"/>
</dbReference>